<feature type="region of interest" description="Disordered" evidence="1">
    <location>
        <begin position="44"/>
        <end position="69"/>
    </location>
</feature>
<sequence length="69" mass="8038">MKTMTCKELGGKCDQKLSAESWDEMVKAMTKHVVDRHPDVANEMEEMHKQDPHKWSKETKPKWDAAPEL</sequence>
<organism evidence="2 3">
    <name type="scientific">Paraburkholderia aspalathi</name>
    <dbReference type="NCBI Taxonomy" id="1324617"/>
    <lineage>
        <taxon>Bacteria</taxon>
        <taxon>Pseudomonadati</taxon>
        <taxon>Pseudomonadota</taxon>
        <taxon>Betaproteobacteria</taxon>
        <taxon>Burkholderiales</taxon>
        <taxon>Burkholderiaceae</taxon>
        <taxon>Paraburkholderia</taxon>
    </lineage>
</organism>
<dbReference type="OrthoDB" id="1450972at2"/>
<dbReference type="EMBL" id="FPBH01000045">
    <property type="protein sequence ID" value="SFU25996.1"/>
    <property type="molecule type" value="Genomic_DNA"/>
</dbReference>
<dbReference type="Pfam" id="PF06348">
    <property type="entry name" value="DUF1059"/>
    <property type="match status" value="1"/>
</dbReference>
<proteinExistence type="predicted"/>
<evidence type="ECO:0000313" key="3">
    <source>
        <dbReference type="Proteomes" id="UP000198844"/>
    </source>
</evidence>
<reference evidence="2 3" key="1">
    <citation type="submission" date="2016-10" db="EMBL/GenBank/DDBJ databases">
        <authorList>
            <person name="de Groot N.N."/>
        </authorList>
    </citation>
    <scope>NUCLEOTIDE SEQUENCE [LARGE SCALE GENOMIC DNA]</scope>
    <source>
        <strain evidence="2 3">LMG 27731</strain>
    </source>
</reference>
<dbReference type="InterPro" id="IPR009409">
    <property type="entry name" value="DUF1059"/>
</dbReference>
<evidence type="ECO:0000256" key="1">
    <source>
        <dbReference type="SAM" id="MobiDB-lite"/>
    </source>
</evidence>
<accession>A0A1I7EPZ3</accession>
<protein>
    <recommendedName>
        <fullName evidence="4">DUF1059 domain-containing protein</fullName>
    </recommendedName>
</protein>
<evidence type="ECO:0008006" key="4">
    <source>
        <dbReference type="Google" id="ProtNLM"/>
    </source>
</evidence>
<dbReference type="Proteomes" id="UP000198844">
    <property type="component" value="Unassembled WGS sequence"/>
</dbReference>
<gene>
    <name evidence="2" type="ORF">SAMN05192563_104519</name>
</gene>
<dbReference type="AlphaFoldDB" id="A0A1I7EPZ3"/>
<dbReference type="RefSeq" id="WP_093646251.1">
    <property type="nucleotide sequence ID" value="NZ_FPBH01000045.1"/>
</dbReference>
<name>A0A1I7EPZ3_9BURK</name>
<evidence type="ECO:0000313" key="2">
    <source>
        <dbReference type="EMBL" id="SFU25996.1"/>
    </source>
</evidence>